<evidence type="ECO:0000313" key="2">
    <source>
        <dbReference type="Proteomes" id="UP000051836"/>
    </source>
</evidence>
<comment type="caution">
    <text evidence="1">The sequence shown here is derived from an EMBL/GenBank/DDBJ whole genome shotgun (WGS) entry which is preliminary data.</text>
</comment>
<proteinExistence type="predicted"/>
<name>A0A0Q3PHV0_AMAAE</name>
<accession>A0A0Q3PHV0</accession>
<dbReference type="AlphaFoldDB" id="A0A0Q3PHV0"/>
<organism evidence="1 2">
    <name type="scientific">Amazona aestiva</name>
    <name type="common">Blue-fronted Amazon parrot</name>
    <dbReference type="NCBI Taxonomy" id="12930"/>
    <lineage>
        <taxon>Eukaryota</taxon>
        <taxon>Metazoa</taxon>
        <taxon>Chordata</taxon>
        <taxon>Craniata</taxon>
        <taxon>Vertebrata</taxon>
        <taxon>Euteleostomi</taxon>
        <taxon>Archelosauria</taxon>
        <taxon>Archosauria</taxon>
        <taxon>Dinosauria</taxon>
        <taxon>Saurischia</taxon>
        <taxon>Theropoda</taxon>
        <taxon>Coelurosauria</taxon>
        <taxon>Aves</taxon>
        <taxon>Neognathae</taxon>
        <taxon>Neoaves</taxon>
        <taxon>Telluraves</taxon>
        <taxon>Australaves</taxon>
        <taxon>Psittaciformes</taxon>
        <taxon>Psittacidae</taxon>
        <taxon>Amazona</taxon>
    </lineage>
</organism>
<keyword evidence="2" id="KW-1185">Reference proteome</keyword>
<dbReference type="Proteomes" id="UP000051836">
    <property type="component" value="Unassembled WGS sequence"/>
</dbReference>
<sequence>MLTSTLRKFSKRPLVLSRQMQQMLKQIEEEKECERGKQRGTEVEAVGETVVVSVSLFTVYDFVQLLTPPFGKRAAGISCLL</sequence>
<protein>
    <submittedName>
        <fullName evidence="1">Uncharacterized protein</fullName>
    </submittedName>
</protein>
<reference evidence="1 2" key="1">
    <citation type="submission" date="2015-10" db="EMBL/GenBank/DDBJ databases">
        <authorList>
            <person name="Gilbert D.G."/>
        </authorList>
    </citation>
    <scope>NUCLEOTIDE SEQUENCE [LARGE SCALE GENOMIC DNA]</scope>
    <source>
        <strain evidence="1">FVVF132</strain>
    </source>
</reference>
<evidence type="ECO:0000313" key="1">
    <source>
        <dbReference type="EMBL" id="KQK75900.1"/>
    </source>
</evidence>
<gene>
    <name evidence="1" type="ORF">AAES_162305</name>
</gene>
<dbReference type="EMBL" id="LMAW01002900">
    <property type="protein sequence ID" value="KQK75900.1"/>
    <property type="molecule type" value="Genomic_DNA"/>
</dbReference>